<comment type="caution">
    <text evidence="2">The sequence shown here is derived from an EMBL/GenBank/DDBJ whole genome shotgun (WGS) entry which is preliminary data.</text>
</comment>
<protein>
    <submittedName>
        <fullName evidence="2">Uncharacterized protein</fullName>
    </submittedName>
</protein>
<dbReference type="Proteomes" id="UP000229526">
    <property type="component" value="Unassembled WGS sequence"/>
</dbReference>
<keyword evidence="1" id="KW-0812">Transmembrane</keyword>
<feature type="transmembrane region" description="Helical" evidence="1">
    <location>
        <begin position="264"/>
        <end position="282"/>
    </location>
</feature>
<dbReference type="EMBL" id="PFBD01000020">
    <property type="protein sequence ID" value="PIR87083.1"/>
    <property type="molecule type" value="Genomic_DNA"/>
</dbReference>
<evidence type="ECO:0000256" key="1">
    <source>
        <dbReference type="SAM" id="Phobius"/>
    </source>
</evidence>
<dbReference type="SUPFAM" id="SSF49363">
    <property type="entry name" value="Purple acid phosphatase, N-terminal domain"/>
    <property type="match status" value="1"/>
</dbReference>
<accession>A0A2H0UL03</accession>
<dbReference type="GO" id="GO:0046872">
    <property type="term" value="F:metal ion binding"/>
    <property type="evidence" value="ECO:0007669"/>
    <property type="project" value="InterPro"/>
</dbReference>
<reference evidence="3" key="1">
    <citation type="submission" date="2017-09" db="EMBL/GenBank/DDBJ databases">
        <title>Depth-based differentiation of microbial function through sediment-hosted aquifers and enrichment of novel symbionts in the deep terrestrial subsurface.</title>
        <authorList>
            <person name="Probst A.J."/>
            <person name="Ladd B."/>
            <person name="Jarett J.K."/>
            <person name="Geller-Mcgrath D.E."/>
            <person name="Sieber C.M.K."/>
            <person name="Emerson J.B."/>
            <person name="Anantharaman K."/>
            <person name="Thomas B.C."/>
            <person name="Malmstrom R."/>
            <person name="Stieglmeier M."/>
            <person name="Klingl A."/>
            <person name="Woyke T."/>
            <person name="Ryan C.M."/>
            <person name="Banfield J.F."/>
        </authorList>
    </citation>
    <scope>NUCLEOTIDE SEQUENCE [LARGE SCALE GENOMIC DNA]</scope>
</reference>
<dbReference type="AlphaFoldDB" id="A0A2H0UL03"/>
<organism evidence="2 3">
    <name type="scientific">Candidatus Harrisonbacteria bacterium CG10_big_fil_rev_8_21_14_0_10_49_15</name>
    <dbReference type="NCBI Taxonomy" id="1974587"/>
    <lineage>
        <taxon>Bacteria</taxon>
        <taxon>Candidatus Harrisoniibacteriota</taxon>
    </lineage>
</organism>
<proteinExistence type="predicted"/>
<keyword evidence="1" id="KW-1133">Transmembrane helix</keyword>
<sequence length="325" mass="35281">MNDKKLATYRVLRVLGAGFLALGLVFIEIPTTEAALRTVSFDSYAARERAQSQRNSSFNDYYSGSGYSYYYGPNYQPLPVVDFASTRPPTIVRQTKTVAFADAFSRDADESDSSSGSVAGISESSFVVSDIKIDASLATIRAAGEAGTEICGIQVTWRTDEPTAGQVLYGTKSQADLSLEEMSYPFSVQTSPSFSRVHGVTFDCLQNQTYYFRIVALSQIDRAVSDERILVPFTPEAGVAAAVDSDEVDTDRDGASVLGTIGRFGIPIAFIIFLIVIGYYVVRWIRGQMGGGERVLLSRGEADAEEPLLNIPGLPKNGDDLEESN</sequence>
<dbReference type="InterPro" id="IPR008963">
    <property type="entry name" value="Purple_acid_Pase-like_N"/>
</dbReference>
<keyword evidence="1" id="KW-0472">Membrane</keyword>
<dbReference type="GO" id="GO:0003993">
    <property type="term" value="F:acid phosphatase activity"/>
    <property type="evidence" value="ECO:0007669"/>
    <property type="project" value="InterPro"/>
</dbReference>
<gene>
    <name evidence="2" type="ORF">COU11_02535</name>
</gene>
<evidence type="ECO:0000313" key="3">
    <source>
        <dbReference type="Proteomes" id="UP000229526"/>
    </source>
</evidence>
<evidence type="ECO:0000313" key="2">
    <source>
        <dbReference type="EMBL" id="PIR87083.1"/>
    </source>
</evidence>
<name>A0A2H0UL03_9BACT</name>